<evidence type="ECO:0000256" key="1">
    <source>
        <dbReference type="SAM" id="SignalP"/>
    </source>
</evidence>
<feature type="domain" description="Calcineurin-like phosphoesterase" evidence="2">
    <location>
        <begin position="43"/>
        <end position="242"/>
    </location>
</feature>
<dbReference type="PANTHER" id="PTHR43143:SF5">
    <property type="entry name" value="SECRETED PROTEIN"/>
    <property type="match status" value="1"/>
</dbReference>
<evidence type="ECO:0000313" key="4">
    <source>
        <dbReference type="Proteomes" id="UP000622475"/>
    </source>
</evidence>
<dbReference type="InterPro" id="IPR029052">
    <property type="entry name" value="Metallo-depent_PP-like"/>
</dbReference>
<feature type="signal peptide" evidence="1">
    <location>
        <begin position="1"/>
        <end position="23"/>
    </location>
</feature>
<evidence type="ECO:0000313" key="3">
    <source>
        <dbReference type="EMBL" id="MBE9662045.1"/>
    </source>
</evidence>
<dbReference type="Proteomes" id="UP000622475">
    <property type="component" value="Unassembled WGS sequence"/>
</dbReference>
<sequence>MNKTITGVLIAIASITNCFHASAQKFTIPIFPDTQEAVTRKHEMFYGQVNWIAKHRDSLKAPIVLHVGDLVNFDNVGHYEVASKGYQLFDKAKIPYAITVGNHDTEAVGENSGSAAPGNVNQNLRKTTKYNRYFPTDRFKLMKGTMEKGISDNSFHTFKVKNTQWLVITLEFCAREKAAKWMDSVISAYPKHNAIVLTHFHLTSNGQINKNNAGYGDLSPEVIFNKYIKPHKNVLLVLSGHVCTTASRVDDGTEGNKIYQILQDYQCADNGGGYIRLLEIDVDKRSISGLMYSPFYNKIDSDPKTRVMFSDVEFLKK</sequence>
<feature type="chain" id="PRO_5037460413" evidence="1">
    <location>
        <begin position="24"/>
        <end position="317"/>
    </location>
</feature>
<accession>A0A929PX56</accession>
<organism evidence="3 4">
    <name type="scientific">Mucilaginibacter myungsuensis</name>
    <dbReference type="NCBI Taxonomy" id="649104"/>
    <lineage>
        <taxon>Bacteria</taxon>
        <taxon>Pseudomonadati</taxon>
        <taxon>Bacteroidota</taxon>
        <taxon>Sphingobacteriia</taxon>
        <taxon>Sphingobacteriales</taxon>
        <taxon>Sphingobacteriaceae</taxon>
        <taxon>Mucilaginibacter</taxon>
    </lineage>
</organism>
<protein>
    <submittedName>
        <fullName evidence="3">Metallophosphoesterase</fullName>
    </submittedName>
</protein>
<name>A0A929PX56_9SPHI</name>
<dbReference type="Gene3D" id="3.60.21.10">
    <property type="match status" value="1"/>
</dbReference>
<gene>
    <name evidence="3" type="ORF">IRJ16_09130</name>
</gene>
<dbReference type="InterPro" id="IPR051918">
    <property type="entry name" value="STPP_CPPED1"/>
</dbReference>
<dbReference type="Pfam" id="PF00149">
    <property type="entry name" value="Metallophos"/>
    <property type="match status" value="1"/>
</dbReference>
<evidence type="ECO:0000259" key="2">
    <source>
        <dbReference type="Pfam" id="PF00149"/>
    </source>
</evidence>
<comment type="caution">
    <text evidence="3">The sequence shown here is derived from an EMBL/GenBank/DDBJ whole genome shotgun (WGS) entry which is preliminary data.</text>
</comment>
<dbReference type="AlphaFoldDB" id="A0A929PX56"/>
<dbReference type="PANTHER" id="PTHR43143">
    <property type="entry name" value="METALLOPHOSPHOESTERASE, CALCINEURIN SUPERFAMILY"/>
    <property type="match status" value="1"/>
</dbReference>
<dbReference type="GO" id="GO:0016787">
    <property type="term" value="F:hydrolase activity"/>
    <property type="evidence" value="ECO:0007669"/>
    <property type="project" value="InterPro"/>
</dbReference>
<dbReference type="RefSeq" id="WP_194111241.1">
    <property type="nucleotide sequence ID" value="NZ_JADFFL010000003.1"/>
</dbReference>
<reference evidence="3" key="1">
    <citation type="submission" date="2020-10" db="EMBL/GenBank/DDBJ databases">
        <title>Mucilaginibacter mali sp. nov., isolated from rhizosphere soil of apple orchard.</title>
        <authorList>
            <person name="Lee J.-S."/>
            <person name="Kim H.S."/>
            <person name="Kim J.-S."/>
        </authorList>
    </citation>
    <scope>NUCLEOTIDE SEQUENCE</scope>
    <source>
        <strain evidence="3">KCTC 22746</strain>
    </source>
</reference>
<keyword evidence="4" id="KW-1185">Reference proteome</keyword>
<keyword evidence="1" id="KW-0732">Signal</keyword>
<proteinExistence type="predicted"/>
<dbReference type="SUPFAM" id="SSF56300">
    <property type="entry name" value="Metallo-dependent phosphatases"/>
    <property type="match status" value="1"/>
</dbReference>
<dbReference type="EMBL" id="JADFFL010000003">
    <property type="protein sequence ID" value="MBE9662045.1"/>
    <property type="molecule type" value="Genomic_DNA"/>
</dbReference>
<dbReference type="InterPro" id="IPR004843">
    <property type="entry name" value="Calcineurin-like_PHP"/>
</dbReference>